<dbReference type="SUPFAM" id="SSF69318">
    <property type="entry name" value="Integrin alpha N-terminal domain"/>
    <property type="match status" value="1"/>
</dbReference>
<evidence type="ECO:0000313" key="7">
    <source>
        <dbReference type="EMBL" id="KCZ93442.1"/>
    </source>
</evidence>
<feature type="binding site" evidence="4">
    <location>
        <position position="271"/>
    </location>
    <ligand>
        <name>Zn(2+)</name>
        <dbReference type="ChEBI" id="CHEBI:29105"/>
        <note>catalytic</note>
    </ligand>
</feature>
<dbReference type="PRINTS" id="PR00480">
    <property type="entry name" value="ASTACIN"/>
</dbReference>
<accession>A0A059FS57</accession>
<evidence type="ECO:0000259" key="6">
    <source>
        <dbReference type="PROSITE" id="PS51864"/>
    </source>
</evidence>
<dbReference type="Pfam" id="PF01400">
    <property type="entry name" value="Astacin"/>
    <property type="match status" value="1"/>
</dbReference>
<protein>
    <submittedName>
        <fullName evidence="7">M12A family peptidase</fullName>
    </submittedName>
</protein>
<dbReference type="Pfam" id="PF13517">
    <property type="entry name" value="FG-GAP_3"/>
    <property type="match status" value="2"/>
</dbReference>
<dbReference type="PATRIC" id="fig|1280950.3.peg.1265"/>
<comment type="caution">
    <text evidence="7">The sequence shown here is derived from an EMBL/GenBank/DDBJ whole genome shotgun (WGS) entry which is preliminary data.</text>
</comment>
<reference evidence="7 8" key="1">
    <citation type="journal article" date="2014" name="Antonie Van Leeuwenhoek">
        <title>Hyphomonas beringensis sp. nov. and Hyphomonas chukchiensis sp. nov., isolated from surface seawater of the Bering Sea and Chukchi Sea.</title>
        <authorList>
            <person name="Li C."/>
            <person name="Lai Q."/>
            <person name="Li G."/>
            <person name="Dong C."/>
            <person name="Wang J."/>
            <person name="Liao Y."/>
            <person name="Shao Z."/>
        </authorList>
    </citation>
    <scope>NUCLEOTIDE SEQUENCE [LARGE SCALE GENOMIC DNA]</scope>
    <source>
        <strain evidence="7 8">MHS-2</strain>
    </source>
</reference>
<name>A0A059FS57_9PROT</name>
<sequence length="749" mass="80114">MYALAVASVIGLSAPLAVSQEETPAKATPLEPPATLSKRPVLPKSDTNRSTKLRLPSGKVIDKKDLVRKEGPPTITIPDKVVRPEPTIKPPAFPEAEVRWETITAVLPGESDPSIIPYAIENGIAVLDGDIELGPVNRLADIWALPEPLEEGGASGQQATTTRRQGLNALVNTDALWRNGRIPYTATGLPAADQAALDAAVRSLNLKTNLTLVPRTTEADYVAVVIDNTIPGVGRSSLGRQKGRQVLRLKAGRCGSGCITHEFLHAAGFAHEQSRSDRDNYIDILEDNILKKGKGNFKFKKGSQPVGPYDFRSIMHYSATAFGKECEGGATCTTIRAKPSTNYTGRLGGSVLTNTDILGINATYPVTSLASGYDWVDGAIASFVAVGDLNGDGKAEFAVGRRATGRDRLKIYDGGASDNRSIVFSAGADWGDGAYLTDVAFGDVDGDGLLEIGVTRRSTTNNRYFIYDDLQHGGTLLTSGGADWGSSYYATSIAFGDIDNDGRDEFAIGRKAGEHGRYYLFDDAKAGAPYKRLHIGGSDWGSGGYTTALAFGDTDGDGRDELGVARKSGMNMRYEVLKWTGSALQQVGSGGADWGDSYYAKAIAFGNIDDDPGEEMLVGRVAGENARFFLLDDQAHGFALIDKGGELWGDAYFAVAVDFGDVDGDGDNEIVVARHAKENKRLMVFDYDSVTRKIRPLPYNEAFPGTISAMDAATGDIDGDGRDDIIVSNTARKQGQARFQLLLSGKHVN</sequence>
<feature type="binding site" evidence="4">
    <location>
        <position position="265"/>
    </location>
    <ligand>
        <name>Zn(2+)</name>
        <dbReference type="ChEBI" id="CHEBI:29105"/>
        <note>catalytic</note>
    </ligand>
</feature>
<keyword evidence="2" id="KW-0677">Repeat</keyword>
<dbReference type="Proteomes" id="UP000025171">
    <property type="component" value="Unassembled WGS sequence"/>
</dbReference>
<organism evidence="7 8">
    <name type="scientific">Hyphomonas johnsonii MHS-2</name>
    <dbReference type="NCBI Taxonomy" id="1280950"/>
    <lineage>
        <taxon>Bacteria</taxon>
        <taxon>Pseudomonadati</taxon>
        <taxon>Pseudomonadota</taxon>
        <taxon>Alphaproteobacteria</taxon>
        <taxon>Hyphomonadales</taxon>
        <taxon>Hyphomonadaceae</taxon>
        <taxon>Hyphomonas</taxon>
    </lineage>
</organism>
<keyword evidence="8" id="KW-1185">Reference proteome</keyword>
<dbReference type="PANTHER" id="PTHR10127:SF850">
    <property type="entry name" value="METALLOENDOPEPTIDASE"/>
    <property type="match status" value="1"/>
</dbReference>
<dbReference type="GO" id="GO:0008270">
    <property type="term" value="F:zinc ion binding"/>
    <property type="evidence" value="ECO:0007669"/>
    <property type="project" value="UniProtKB-UniRule"/>
</dbReference>
<dbReference type="AlphaFoldDB" id="A0A059FS57"/>
<feature type="active site" evidence="4">
    <location>
        <position position="262"/>
    </location>
</feature>
<keyword evidence="3" id="KW-0325">Glycoprotein</keyword>
<evidence type="ECO:0000256" key="4">
    <source>
        <dbReference type="PROSITE-ProRule" id="PRU01211"/>
    </source>
</evidence>
<dbReference type="InterPro" id="IPR006026">
    <property type="entry name" value="Peptidase_Metallo"/>
</dbReference>
<feature type="region of interest" description="Disordered" evidence="5">
    <location>
        <begin position="18"/>
        <end position="52"/>
    </location>
</feature>
<dbReference type="InterPro" id="IPR024079">
    <property type="entry name" value="MetalloPept_cat_dom_sf"/>
</dbReference>
<keyword evidence="4" id="KW-0479">Metal-binding</keyword>
<dbReference type="InterPro" id="IPR001506">
    <property type="entry name" value="Peptidase_M12A"/>
</dbReference>
<keyword evidence="4" id="KW-0645">Protease</keyword>
<feature type="domain" description="Peptidase M12A" evidence="6">
    <location>
        <begin position="168"/>
        <end position="368"/>
    </location>
</feature>
<dbReference type="Gene3D" id="3.40.390.10">
    <property type="entry name" value="Collagenase (Catalytic Domain)"/>
    <property type="match status" value="1"/>
</dbReference>
<proteinExistence type="predicted"/>
<dbReference type="InterPro" id="IPR013517">
    <property type="entry name" value="FG-GAP"/>
</dbReference>
<dbReference type="STRING" id="1280950.HJO_06285"/>
<comment type="caution">
    <text evidence="4">Lacks conserved residue(s) required for the propagation of feature annotation.</text>
</comment>
<evidence type="ECO:0000256" key="1">
    <source>
        <dbReference type="ARBA" id="ARBA00022729"/>
    </source>
</evidence>
<keyword evidence="4" id="KW-0862">Zinc</keyword>
<dbReference type="eggNOG" id="COG3979">
    <property type="taxonomic scope" value="Bacteria"/>
</dbReference>
<dbReference type="GO" id="GO:0004222">
    <property type="term" value="F:metalloendopeptidase activity"/>
    <property type="evidence" value="ECO:0007669"/>
    <property type="project" value="UniProtKB-UniRule"/>
</dbReference>
<dbReference type="Gene3D" id="2.130.10.130">
    <property type="entry name" value="Integrin alpha, N-terminal"/>
    <property type="match status" value="2"/>
</dbReference>
<dbReference type="InterPro" id="IPR028994">
    <property type="entry name" value="Integrin_alpha_N"/>
</dbReference>
<dbReference type="InterPro" id="IPR013519">
    <property type="entry name" value="Int_alpha_beta-p"/>
</dbReference>
<keyword evidence="4" id="KW-0482">Metalloprotease</keyword>
<dbReference type="PANTHER" id="PTHR10127">
    <property type="entry name" value="DISCOIDIN, CUB, EGF, LAMININ , AND ZINC METALLOPROTEASE DOMAIN CONTAINING"/>
    <property type="match status" value="1"/>
</dbReference>
<feature type="binding site" evidence="4">
    <location>
        <position position="261"/>
    </location>
    <ligand>
        <name>Zn(2+)</name>
        <dbReference type="ChEBI" id="CHEBI:29105"/>
        <note>catalytic</note>
    </ligand>
</feature>
<dbReference type="SMART" id="SM00235">
    <property type="entry name" value="ZnMc"/>
    <property type="match status" value="1"/>
</dbReference>
<dbReference type="PROSITE" id="PS51864">
    <property type="entry name" value="ASTACIN"/>
    <property type="match status" value="1"/>
</dbReference>
<evidence type="ECO:0000256" key="2">
    <source>
        <dbReference type="ARBA" id="ARBA00022737"/>
    </source>
</evidence>
<evidence type="ECO:0000313" key="8">
    <source>
        <dbReference type="Proteomes" id="UP000025171"/>
    </source>
</evidence>
<gene>
    <name evidence="7" type="ORF">HJO_06285</name>
</gene>
<dbReference type="Pfam" id="PF01839">
    <property type="entry name" value="FG-GAP"/>
    <property type="match status" value="1"/>
</dbReference>
<keyword evidence="4" id="KW-0378">Hydrolase</keyword>
<evidence type="ECO:0000256" key="3">
    <source>
        <dbReference type="ARBA" id="ARBA00023180"/>
    </source>
</evidence>
<dbReference type="GO" id="GO:0006508">
    <property type="term" value="P:proteolysis"/>
    <property type="evidence" value="ECO:0007669"/>
    <property type="project" value="UniProtKB-KW"/>
</dbReference>
<comment type="cofactor">
    <cofactor evidence="4">
        <name>Zn(2+)</name>
        <dbReference type="ChEBI" id="CHEBI:29105"/>
    </cofactor>
    <text evidence="4">Binds 1 zinc ion per subunit.</text>
</comment>
<dbReference type="EMBL" id="ARYK01000002">
    <property type="protein sequence ID" value="KCZ93442.1"/>
    <property type="molecule type" value="Genomic_DNA"/>
</dbReference>
<keyword evidence="1" id="KW-0732">Signal</keyword>
<evidence type="ECO:0000256" key="5">
    <source>
        <dbReference type="SAM" id="MobiDB-lite"/>
    </source>
</evidence>
<dbReference type="SMART" id="SM00191">
    <property type="entry name" value="Int_alpha"/>
    <property type="match status" value="3"/>
</dbReference>
<dbReference type="SUPFAM" id="SSF55486">
    <property type="entry name" value="Metalloproteases ('zincins'), catalytic domain"/>
    <property type="match status" value="1"/>
</dbReference>